<reference evidence="2" key="1">
    <citation type="journal article" date="2019" name="bioRxiv">
        <title>The Genome of the Zebra Mussel, Dreissena polymorpha: A Resource for Invasive Species Research.</title>
        <authorList>
            <person name="McCartney M.A."/>
            <person name="Auch B."/>
            <person name="Kono T."/>
            <person name="Mallez S."/>
            <person name="Zhang Y."/>
            <person name="Obille A."/>
            <person name="Becker A."/>
            <person name="Abrahante J.E."/>
            <person name="Garbe J."/>
            <person name="Badalamenti J.P."/>
            <person name="Herman A."/>
            <person name="Mangelson H."/>
            <person name="Liachko I."/>
            <person name="Sullivan S."/>
            <person name="Sone E.D."/>
            <person name="Koren S."/>
            <person name="Silverstein K.A.T."/>
            <person name="Beckman K.B."/>
            <person name="Gohl D.M."/>
        </authorList>
    </citation>
    <scope>NUCLEOTIDE SEQUENCE</scope>
    <source>
        <strain evidence="2">Duluth1</strain>
        <tissue evidence="2">Whole animal</tissue>
    </source>
</reference>
<organism evidence="2 3">
    <name type="scientific">Dreissena polymorpha</name>
    <name type="common">Zebra mussel</name>
    <name type="synonym">Mytilus polymorpha</name>
    <dbReference type="NCBI Taxonomy" id="45954"/>
    <lineage>
        <taxon>Eukaryota</taxon>
        <taxon>Metazoa</taxon>
        <taxon>Spiralia</taxon>
        <taxon>Lophotrochozoa</taxon>
        <taxon>Mollusca</taxon>
        <taxon>Bivalvia</taxon>
        <taxon>Autobranchia</taxon>
        <taxon>Heteroconchia</taxon>
        <taxon>Euheterodonta</taxon>
        <taxon>Imparidentia</taxon>
        <taxon>Neoheterodontei</taxon>
        <taxon>Myida</taxon>
        <taxon>Dreissenoidea</taxon>
        <taxon>Dreissenidae</taxon>
        <taxon>Dreissena</taxon>
    </lineage>
</organism>
<dbReference type="Proteomes" id="UP000828390">
    <property type="component" value="Unassembled WGS sequence"/>
</dbReference>
<sequence length="102" mass="11465">MEFSQPYPGYGPSPPPPHSPFGFGPMMQPQWATEILSEIKYIKDKMKSIDRVEQTMNFIAAKVSDLETKVKDIDCRVQHTETCAQFLGSKLDDNSEGLSNVI</sequence>
<name>A0A9D4G6M3_DREPO</name>
<dbReference type="EMBL" id="JAIWYP010000006">
    <property type="protein sequence ID" value="KAH3809698.1"/>
    <property type="molecule type" value="Genomic_DNA"/>
</dbReference>
<dbReference type="AlphaFoldDB" id="A0A9D4G6M3"/>
<accession>A0A9D4G6M3</accession>
<evidence type="ECO:0000313" key="2">
    <source>
        <dbReference type="EMBL" id="KAH3809698.1"/>
    </source>
</evidence>
<reference evidence="2" key="2">
    <citation type="submission" date="2020-11" db="EMBL/GenBank/DDBJ databases">
        <authorList>
            <person name="McCartney M.A."/>
            <person name="Auch B."/>
            <person name="Kono T."/>
            <person name="Mallez S."/>
            <person name="Becker A."/>
            <person name="Gohl D.M."/>
            <person name="Silverstein K.A.T."/>
            <person name="Koren S."/>
            <person name="Bechman K.B."/>
            <person name="Herman A."/>
            <person name="Abrahante J.E."/>
            <person name="Garbe J."/>
        </authorList>
    </citation>
    <scope>NUCLEOTIDE SEQUENCE</scope>
    <source>
        <strain evidence="2">Duluth1</strain>
        <tissue evidence="2">Whole animal</tissue>
    </source>
</reference>
<proteinExistence type="predicted"/>
<evidence type="ECO:0000256" key="1">
    <source>
        <dbReference type="SAM" id="MobiDB-lite"/>
    </source>
</evidence>
<evidence type="ECO:0000313" key="3">
    <source>
        <dbReference type="Proteomes" id="UP000828390"/>
    </source>
</evidence>
<gene>
    <name evidence="2" type="ORF">DPMN_138074</name>
</gene>
<comment type="caution">
    <text evidence="2">The sequence shown here is derived from an EMBL/GenBank/DDBJ whole genome shotgun (WGS) entry which is preliminary data.</text>
</comment>
<feature type="region of interest" description="Disordered" evidence="1">
    <location>
        <begin position="1"/>
        <end position="25"/>
    </location>
</feature>
<feature type="compositionally biased region" description="Pro residues" evidence="1">
    <location>
        <begin position="9"/>
        <end position="19"/>
    </location>
</feature>
<keyword evidence="3" id="KW-1185">Reference proteome</keyword>
<protein>
    <submittedName>
        <fullName evidence="2">Uncharacterized protein</fullName>
    </submittedName>
</protein>